<evidence type="ECO:0000313" key="2">
    <source>
        <dbReference type="EMBL" id="CCA58379.1"/>
    </source>
</evidence>
<proteinExistence type="predicted"/>
<dbReference type="KEGG" id="sve:SVEN_5093"/>
<dbReference type="AlphaFoldDB" id="F2R407"/>
<keyword evidence="3" id="KW-1185">Reference proteome</keyword>
<evidence type="ECO:0000259" key="1">
    <source>
        <dbReference type="Pfam" id="PF03756"/>
    </source>
</evidence>
<dbReference type="EMBL" id="FR845719">
    <property type="protein sequence ID" value="CCA58379.1"/>
    <property type="molecule type" value="Genomic_DNA"/>
</dbReference>
<organism evidence="2 3">
    <name type="scientific">Streptomyces venezuelae (strain ATCC 10712 / CBS 650.69 / DSM 40230 / JCM 4526 / NBRC 13096 / PD 04745)</name>
    <dbReference type="NCBI Taxonomy" id="953739"/>
    <lineage>
        <taxon>Bacteria</taxon>
        <taxon>Bacillati</taxon>
        <taxon>Actinomycetota</taxon>
        <taxon>Actinomycetes</taxon>
        <taxon>Kitasatosporales</taxon>
        <taxon>Streptomycetaceae</taxon>
        <taxon>Streptomyces</taxon>
    </lineage>
</organism>
<dbReference type="GO" id="GO:0016740">
    <property type="term" value="F:transferase activity"/>
    <property type="evidence" value="ECO:0007669"/>
    <property type="project" value="InterPro"/>
</dbReference>
<dbReference type="Proteomes" id="UP000006854">
    <property type="component" value="Chromosome"/>
</dbReference>
<reference evidence="2 3" key="1">
    <citation type="journal article" date="2011" name="BMC Genomics">
        <title>Genome-wide analysis of the role of GlnR in Streptomyces venezuelae provides new insights into global nitrogen regulation in actinomycetes.</title>
        <authorList>
            <person name="Pullan S.T."/>
            <person name="Bibb M.J."/>
            <person name="Merrick M."/>
        </authorList>
    </citation>
    <scope>NUCLEOTIDE SEQUENCE [LARGE SCALE GENOMIC DNA]</scope>
    <source>
        <strain evidence="2">ATCC 10712</strain>
    </source>
</reference>
<evidence type="ECO:0000313" key="3">
    <source>
        <dbReference type="Proteomes" id="UP000006854"/>
    </source>
</evidence>
<dbReference type="InterPro" id="IPR005509">
    <property type="entry name" value="AfsA_hotdog_dom"/>
</dbReference>
<dbReference type="InterPro" id="IPR047757">
    <property type="entry name" value="AfsA-like"/>
</dbReference>
<accession>F2R407</accession>
<dbReference type="PATRIC" id="fig|953739.5.peg.230"/>
<dbReference type="HOGENOM" id="CLU_061800_0_0_11"/>
<sequence length="331" mass="36396">MTPNQFTVHLFGQPAHRSDIFALHTKPTGRTGGDIMRDTVERRLSPELCHRVRSEDTFPVEWRPLDGKDRFAVRAAWPADHPFFTPVRRGAERCHDPLLLVETLRQSTMALLHDAHGLPLSRHILLGEISLACDPAGLTVTGEGADIEVRFAELLRRGDQLSDTRVDWIVRRGARAVATGGARARFVGPAAYRRLRGGHVEAGAVRPGPRVRRAPAPLTGRARTEDVLLAPGGREGVWKLVVDTGHPQLFQRPNDHIPGMLFLEAARQAASAAAWPRPCLPSALRIVFDRYAEFDGGPCLLRVESGRAAGEFEVTGYQDGARLFTCGLRSG</sequence>
<dbReference type="NCBIfam" id="NF041195">
    <property type="entry name" value="ScbA_BarX_GamBu"/>
    <property type="match status" value="1"/>
</dbReference>
<feature type="domain" description="A-factor biosynthesis hotdog" evidence="1">
    <location>
        <begin position="220"/>
        <end position="275"/>
    </location>
</feature>
<gene>
    <name evidence="2" type="ordered locus">SVEN_5093</name>
</gene>
<protein>
    <submittedName>
        <fullName evidence="2">Probable A-factor biosynthesis enzyme</fullName>
    </submittedName>
</protein>
<dbReference type="eggNOG" id="ENOG50342P2">
    <property type="taxonomic scope" value="Bacteria"/>
</dbReference>
<dbReference type="Pfam" id="PF03756">
    <property type="entry name" value="AfsA"/>
    <property type="match status" value="2"/>
</dbReference>
<dbReference type="STRING" id="953739.SVEN_5093"/>
<feature type="domain" description="A-factor biosynthesis hotdog" evidence="1">
    <location>
        <begin position="49"/>
        <end position="184"/>
    </location>
</feature>
<name>F2R407_STRVP</name>